<comment type="caution">
    <text evidence="2">The sequence shown here is derived from an EMBL/GenBank/DDBJ whole genome shotgun (WGS) entry which is preliminary data.</text>
</comment>
<evidence type="ECO:0000256" key="1">
    <source>
        <dbReference type="SAM" id="MobiDB-lite"/>
    </source>
</evidence>
<keyword evidence="3" id="KW-1185">Reference proteome</keyword>
<gene>
    <name evidence="2" type="ORF">RDI58_009608</name>
</gene>
<reference evidence="2 3" key="1">
    <citation type="submission" date="2024-02" db="EMBL/GenBank/DDBJ databases">
        <title>de novo genome assembly of Solanum bulbocastanum strain 11H21.</title>
        <authorList>
            <person name="Hosaka A.J."/>
        </authorList>
    </citation>
    <scope>NUCLEOTIDE SEQUENCE [LARGE SCALE GENOMIC DNA]</scope>
    <source>
        <tissue evidence="2">Young leaves</tissue>
    </source>
</reference>
<feature type="region of interest" description="Disordered" evidence="1">
    <location>
        <begin position="163"/>
        <end position="187"/>
    </location>
</feature>
<feature type="region of interest" description="Disordered" evidence="1">
    <location>
        <begin position="45"/>
        <end position="66"/>
    </location>
</feature>
<name>A0AAN8YFI5_SOLBU</name>
<evidence type="ECO:0000313" key="2">
    <source>
        <dbReference type="EMBL" id="KAK6790527.1"/>
    </source>
</evidence>
<accession>A0AAN8YFI5</accession>
<evidence type="ECO:0008006" key="4">
    <source>
        <dbReference type="Google" id="ProtNLM"/>
    </source>
</evidence>
<dbReference type="EMBL" id="JBANQN010000004">
    <property type="protein sequence ID" value="KAK6790527.1"/>
    <property type="molecule type" value="Genomic_DNA"/>
</dbReference>
<evidence type="ECO:0000313" key="3">
    <source>
        <dbReference type="Proteomes" id="UP001371456"/>
    </source>
</evidence>
<dbReference type="Proteomes" id="UP001371456">
    <property type="component" value="Unassembled WGS sequence"/>
</dbReference>
<dbReference type="AlphaFoldDB" id="A0AAN8YFI5"/>
<proteinExistence type="predicted"/>
<feature type="compositionally biased region" description="Basic and acidic residues" evidence="1">
    <location>
        <begin position="45"/>
        <end position="58"/>
    </location>
</feature>
<protein>
    <recommendedName>
        <fullName evidence="4">Ribosomal protein L2</fullName>
    </recommendedName>
</protein>
<organism evidence="2 3">
    <name type="scientific">Solanum bulbocastanum</name>
    <name type="common">Wild potato</name>
    <dbReference type="NCBI Taxonomy" id="147425"/>
    <lineage>
        <taxon>Eukaryota</taxon>
        <taxon>Viridiplantae</taxon>
        <taxon>Streptophyta</taxon>
        <taxon>Embryophyta</taxon>
        <taxon>Tracheophyta</taxon>
        <taxon>Spermatophyta</taxon>
        <taxon>Magnoliopsida</taxon>
        <taxon>eudicotyledons</taxon>
        <taxon>Gunneridae</taxon>
        <taxon>Pentapetalae</taxon>
        <taxon>asterids</taxon>
        <taxon>lamiids</taxon>
        <taxon>Solanales</taxon>
        <taxon>Solanaceae</taxon>
        <taxon>Solanoideae</taxon>
        <taxon>Solaneae</taxon>
        <taxon>Solanum</taxon>
    </lineage>
</organism>
<sequence>MESPKTGAGVLDLFCFDRGTVTVSGITIIRPIALILPSLTQKRESTPQAKDECQREDAQASLSEGESEGDVFFSALSSPKAKGETASLSFGSSFGFPRIAVAGAKPAFFAPRMREKVRGKNTFSLCEIRKWRTHSILWVHRIKRKAALSWQSFRRQETLGLVGASERNESKPKTDQGSLPAKPIGEGLKDGTRKVTLDFGYLFTDDLTRAVNQFYSPPSGEGWFSQPPTPTPPPENSGLELIPGARIEGDGPAPGSEGESLKKLHAVVEGHLRRYCASEDGLKSGSTSNQWRKLKNPWFPGRTLFRPSCFGTGKKKRFFAQLAHSAGPTCISYLAEEASDSSRFGSKRKEGADPIVRAGRFDTILLAFRAGKSEWNKRKELNEKIPEYSDSALAASSVSSHYSNDPEADLSFVFVVARPYLASFPELTSPTTFLYAIRRSQSAQSAIMNPALH</sequence>